<reference evidence="1" key="1">
    <citation type="submission" date="2020-11" db="EMBL/GenBank/DDBJ databases">
        <authorList>
            <consortium name="DOE Joint Genome Institute"/>
            <person name="Ahrendt S."/>
            <person name="Riley R."/>
            <person name="Andreopoulos W."/>
            <person name="LaButti K."/>
            <person name="Pangilinan J."/>
            <person name="Ruiz-duenas F.J."/>
            <person name="Barrasa J.M."/>
            <person name="Sanchez-Garcia M."/>
            <person name="Camarero S."/>
            <person name="Miyauchi S."/>
            <person name="Serrano A."/>
            <person name="Linde D."/>
            <person name="Babiker R."/>
            <person name="Drula E."/>
            <person name="Ayuso-Fernandez I."/>
            <person name="Pacheco R."/>
            <person name="Padilla G."/>
            <person name="Ferreira P."/>
            <person name="Barriuso J."/>
            <person name="Kellner H."/>
            <person name="Castanera R."/>
            <person name="Alfaro M."/>
            <person name="Ramirez L."/>
            <person name="Pisabarro A.G."/>
            <person name="Kuo A."/>
            <person name="Tritt A."/>
            <person name="Lipzen A."/>
            <person name="He G."/>
            <person name="Yan M."/>
            <person name="Ng V."/>
            <person name="Cullen D."/>
            <person name="Martin F."/>
            <person name="Rosso M.-N."/>
            <person name="Henrissat B."/>
            <person name="Hibbett D."/>
            <person name="Martinez A.T."/>
            <person name="Grigoriev I.V."/>
        </authorList>
    </citation>
    <scope>NUCLEOTIDE SEQUENCE</scope>
    <source>
        <strain evidence="1">AH 44721</strain>
    </source>
</reference>
<comment type="caution">
    <text evidence="1">The sequence shown here is derived from an EMBL/GenBank/DDBJ whole genome shotgun (WGS) entry which is preliminary data.</text>
</comment>
<protein>
    <submittedName>
        <fullName evidence="1">Uncharacterized protein</fullName>
    </submittedName>
</protein>
<gene>
    <name evidence="1" type="ORF">CPB84DRAFT_1755824</name>
</gene>
<proteinExistence type="predicted"/>
<evidence type="ECO:0000313" key="1">
    <source>
        <dbReference type="EMBL" id="KAF8868679.1"/>
    </source>
</evidence>
<organism evidence="1 2">
    <name type="scientific">Gymnopilus junonius</name>
    <name type="common">Spectacular rustgill mushroom</name>
    <name type="synonym">Gymnopilus spectabilis subsp. junonius</name>
    <dbReference type="NCBI Taxonomy" id="109634"/>
    <lineage>
        <taxon>Eukaryota</taxon>
        <taxon>Fungi</taxon>
        <taxon>Dikarya</taxon>
        <taxon>Basidiomycota</taxon>
        <taxon>Agaricomycotina</taxon>
        <taxon>Agaricomycetes</taxon>
        <taxon>Agaricomycetidae</taxon>
        <taxon>Agaricales</taxon>
        <taxon>Agaricineae</taxon>
        <taxon>Hymenogastraceae</taxon>
        <taxon>Gymnopilus</taxon>
    </lineage>
</organism>
<sequence length="170" mass="19696">MSFMKLGYGKIDDFINWASTFNTIPNYHLLANMLVQLLQMRLTISSDGWRACNTKVSYTMSFPRRQSPMEVVLSPKKEASMFFIFFWNVMLSVILPEDLEDIEDRLGDLSESEDPGSEDNYIPLEHEVENISNLPSLDMVTPEMDPQNQDSLSPDDMNHKLELELFLYMI</sequence>
<dbReference type="AlphaFoldDB" id="A0A9P5N765"/>
<dbReference type="EMBL" id="JADNYJ010000566">
    <property type="protein sequence ID" value="KAF8868679.1"/>
    <property type="molecule type" value="Genomic_DNA"/>
</dbReference>
<dbReference type="Proteomes" id="UP000724874">
    <property type="component" value="Unassembled WGS sequence"/>
</dbReference>
<keyword evidence="2" id="KW-1185">Reference proteome</keyword>
<name>A0A9P5N765_GYMJU</name>
<accession>A0A9P5N765</accession>
<evidence type="ECO:0000313" key="2">
    <source>
        <dbReference type="Proteomes" id="UP000724874"/>
    </source>
</evidence>